<gene>
    <name evidence="2" type="ORF">IAC95_04905</name>
</gene>
<dbReference type="AlphaFoldDB" id="A0A9D1E4W3"/>
<evidence type="ECO:0000313" key="2">
    <source>
        <dbReference type="EMBL" id="HIR66197.1"/>
    </source>
</evidence>
<dbReference type="PANTHER" id="PTHR33169:SF14">
    <property type="entry name" value="TRANSCRIPTIONAL REGULATOR RV3488"/>
    <property type="match status" value="1"/>
</dbReference>
<evidence type="ECO:0000259" key="1">
    <source>
        <dbReference type="Pfam" id="PF03551"/>
    </source>
</evidence>
<dbReference type="SUPFAM" id="SSF46785">
    <property type="entry name" value="Winged helix' DNA-binding domain"/>
    <property type="match status" value="1"/>
</dbReference>
<accession>A0A9D1E4W3</accession>
<dbReference type="InterPro" id="IPR005149">
    <property type="entry name" value="Tscrpt_reg_PadR_N"/>
</dbReference>
<dbReference type="EMBL" id="DVHL01000040">
    <property type="protein sequence ID" value="HIR66197.1"/>
    <property type="molecule type" value="Genomic_DNA"/>
</dbReference>
<reference evidence="2" key="1">
    <citation type="submission" date="2020-10" db="EMBL/GenBank/DDBJ databases">
        <authorList>
            <person name="Gilroy R."/>
        </authorList>
    </citation>
    <scope>NUCLEOTIDE SEQUENCE</scope>
    <source>
        <strain evidence="2">CHK121-14286</strain>
    </source>
</reference>
<comment type="caution">
    <text evidence="2">The sequence shown here is derived from an EMBL/GenBank/DDBJ whole genome shotgun (WGS) entry which is preliminary data.</text>
</comment>
<dbReference type="InterPro" id="IPR052509">
    <property type="entry name" value="Metal_resp_DNA-bind_regulator"/>
</dbReference>
<reference evidence="2" key="2">
    <citation type="journal article" date="2021" name="PeerJ">
        <title>Extensive microbial diversity within the chicken gut microbiome revealed by metagenomics and culture.</title>
        <authorList>
            <person name="Gilroy R."/>
            <person name="Ravi A."/>
            <person name="Getino M."/>
            <person name="Pursley I."/>
            <person name="Horton D.L."/>
            <person name="Alikhan N.F."/>
            <person name="Baker D."/>
            <person name="Gharbi K."/>
            <person name="Hall N."/>
            <person name="Watson M."/>
            <person name="Adriaenssens E.M."/>
            <person name="Foster-Nyarko E."/>
            <person name="Jarju S."/>
            <person name="Secka A."/>
            <person name="Antonio M."/>
            <person name="Oren A."/>
            <person name="Chaudhuri R.R."/>
            <person name="La Ragione R."/>
            <person name="Hildebrand F."/>
            <person name="Pallen M.J."/>
        </authorList>
    </citation>
    <scope>NUCLEOTIDE SEQUENCE</scope>
    <source>
        <strain evidence="2">CHK121-14286</strain>
    </source>
</reference>
<dbReference type="InterPro" id="IPR036388">
    <property type="entry name" value="WH-like_DNA-bd_sf"/>
</dbReference>
<feature type="domain" description="Transcription regulator PadR N-terminal" evidence="1">
    <location>
        <begin position="17"/>
        <end position="88"/>
    </location>
</feature>
<dbReference type="InterPro" id="IPR036390">
    <property type="entry name" value="WH_DNA-bd_sf"/>
</dbReference>
<protein>
    <submittedName>
        <fullName evidence="2">PadR family transcriptional regulator</fullName>
    </submittedName>
</protein>
<sequence>MKVISSDLLRGHIDTFVLSALMSGTKYGNEIRRHIAQKTNNLYIPNEQSLYSSYHRLEDMECIKGFWGENVGATRKYYTITDKGRELYELNKREWQNAKKLIDFLIG</sequence>
<dbReference type="Gene3D" id="1.10.10.10">
    <property type="entry name" value="Winged helix-like DNA-binding domain superfamily/Winged helix DNA-binding domain"/>
    <property type="match status" value="1"/>
</dbReference>
<evidence type="ECO:0000313" key="3">
    <source>
        <dbReference type="Proteomes" id="UP000824200"/>
    </source>
</evidence>
<organism evidence="2 3">
    <name type="scientific">Candidatus Fimimonas gallinarum</name>
    <dbReference type="NCBI Taxonomy" id="2840821"/>
    <lineage>
        <taxon>Bacteria</taxon>
        <taxon>Pseudomonadati</taxon>
        <taxon>Myxococcota</taxon>
        <taxon>Myxococcia</taxon>
        <taxon>Myxococcales</taxon>
        <taxon>Cystobacterineae</taxon>
        <taxon>Myxococcaceae</taxon>
        <taxon>Myxococcaceae incertae sedis</taxon>
        <taxon>Candidatus Fimimonas</taxon>
    </lineage>
</organism>
<name>A0A9D1E4W3_9BACT</name>
<dbReference type="Pfam" id="PF03551">
    <property type="entry name" value="PadR"/>
    <property type="match status" value="1"/>
</dbReference>
<dbReference type="Proteomes" id="UP000824200">
    <property type="component" value="Unassembled WGS sequence"/>
</dbReference>
<proteinExistence type="predicted"/>
<dbReference type="PANTHER" id="PTHR33169">
    <property type="entry name" value="PADR-FAMILY TRANSCRIPTIONAL REGULATOR"/>
    <property type="match status" value="1"/>
</dbReference>